<gene>
    <name evidence="2" type="ORF">QTG54_001026</name>
</gene>
<evidence type="ECO:0000313" key="2">
    <source>
        <dbReference type="EMBL" id="KAK1749087.1"/>
    </source>
</evidence>
<feature type="compositionally biased region" description="Basic residues" evidence="1">
    <location>
        <begin position="154"/>
        <end position="168"/>
    </location>
</feature>
<proteinExistence type="predicted"/>
<keyword evidence="3" id="KW-1185">Reference proteome</keyword>
<protein>
    <submittedName>
        <fullName evidence="2">Uncharacterized protein</fullName>
    </submittedName>
</protein>
<feature type="compositionally biased region" description="Polar residues" evidence="1">
    <location>
        <begin position="174"/>
        <end position="203"/>
    </location>
</feature>
<feature type="region of interest" description="Disordered" evidence="1">
    <location>
        <begin position="276"/>
        <end position="304"/>
    </location>
</feature>
<organism evidence="2 3">
    <name type="scientific">Skeletonema marinoi</name>
    <dbReference type="NCBI Taxonomy" id="267567"/>
    <lineage>
        <taxon>Eukaryota</taxon>
        <taxon>Sar</taxon>
        <taxon>Stramenopiles</taxon>
        <taxon>Ochrophyta</taxon>
        <taxon>Bacillariophyta</taxon>
        <taxon>Coscinodiscophyceae</taxon>
        <taxon>Thalassiosirophycidae</taxon>
        <taxon>Thalassiosirales</taxon>
        <taxon>Skeletonemataceae</taxon>
        <taxon>Skeletonema</taxon>
        <taxon>Skeletonema marinoi-dohrnii complex</taxon>
    </lineage>
</organism>
<comment type="caution">
    <text evidence="2">The sequence shown here is derived from an EMBL/GenBank/DDBJ whole genome shotgun (WGS) entry which is preliminary data.</text>
</comment>
<dbReference type="AlphaFoldDB" id="A0AAD8YN39"/>
<evidence type="ECO:0000313" key="3">
    <source>
        <dbReference type="Proteomes" id="UP001224775"/>
    </source>
</evidence>
<feature type="compositionally biased region" description="Acidic residues" evidence="1">
    <location>
        <begin position="122"/>
        <end position="138"/>
    </location>
</feature>
<feature type="compositionally biased region" description="Low complexity" evidence="1">
    <location>
        <begin position="40"/>
        <end position="54"/>
    </location>
</feature>
<feature type="region of interest" description="Disordered" evidence="1">
    <location>
        <begin position="27"/>
        <end position="54"/>
    </location>
</feature>
<dbReference type="Proteomes" id="UP001224775">
    <property type="component" value="Unassembled WGS sequence"/>
</dbReference>
<accession>A0AAD8YN39</accession>
<reference evidence="2" key="1">
    <citation type="submission" date="2023-06" db="EMBL/GenBank/DDBJ databases">
        <title>Survivors Of The Sea: Transcriptome response of Skeletonema marinoi to long-term dormancy.</title>
        <authorList>
            <person name="Pinder M.I.M."/>
            <person name="Kourtchenko O."/>
            <person name="Robertson E.K."/>
            <person name="Larsson T."/>
            <person name="Maumus F."/>
            <person name="Osuna-Cruz C.M."/>
            <person name="Vancaester E."/>
            <person name="Stenow R."/>
            <person name="Vandepoele K."/>
            <person name="Ploug H."/>
            <person name="Bruchert V."/>
            <person name="Godhe A."/>
            <person name="Topel M."/>
        </authorList>
    </citation>
    <scope>NUCLEOTIDE SEQUENCE</scope>
    <source>
        <strain evidence="2">R05AC</strain>
    </source>
</reference>
<feature type="region of interest" description="Disordered" evidence="1">
    <location>
        <begin position="117"/>
        <end position="209"/>
    </location>
</feature>
<sequence>MADNEAVSIADSDSAVAGASVAITEAEEDRTLESLQGEKSVTSSSSAPPAVNNVVEGAAGATTSSITATDASVAGSSVAVTEVEEDILCSTTRSTVSDYNNKKVILTKDSSLDLSICNQKNEDDDDDDDEDANNEEDLAPMHLHALRSPAKLKGAPRSRSSSRSRPGSRKTSPQLRSNNVAVPSNLVGTTISPSPSVGSSLDGSTGVGGEHHVIDPDLLLDKLGLRDLDANASHDEIQEMLKKHISSNNGLPTLNERLSEATLDDVHAFQDLVSAKKATSVDNDGDNSPGKAARDSLMRASQGPSSKILEVALDALTEEDEDD</sequence>
<dbReference type="EMBL" id="JATAAI010000001">
    <property type="protein sequence ID" value="KAK1749087.1"/>
    <property type="molecule type" value="Genomic_DNA"/>
</dbReference>
<evidence type="ECO:0000256" key="1">
    <source>
        <dbReference type="SAM" id="MobiDB-lite"/>
    </source>
</evidence>
<name>A0AAD8YN39_9STRA</name>